<gene>
    <name evidence="1" type="ORF">HaLaN_16571</name>
</gene>
<dbReference type="AlphaFoldDB" id="A0A699ZAF4"/>
<dbReference type="EMBL" id="BLLF01001489">
    <property type="protein sequence ID" value="GFH19603.1"/>
    <property type="molecule type" value="Genomic_DNA"/>
</dbReference>
<feature type="non-terminal residue" evidence="1">
    <location>
        <position position="1"/>
    </location>
</feature>
<proteinExistence type="predicted"/>
<evidence type="ECO:0000313" key="1">
    <source>
        <dbReference type="EMBL" id="GFH19603.1"/>
    </source>
</evidence>
<name>A0A699ZAF4_HAELA</name>
<keyword evidence="2" id="KW-1185">Reference proteome</keyword>
<organism evidence="1 2">
    <name type="scientific">Haematococcus lacustris</name>
    <name type="common">Green alga</name>
    <name type="synonym">Haematococcus pluvialis</name>
    <dbReference type="NCBI Taxonomy" id="44745"/>
    <lineage>
        <taxon>Eukaryota</taxon>
        <taxon>Viridiplantae</taxon>
        <taxon>Chlorophyta</taxon>
        <taxon>core chlorophytes</taxon>
        <taxon>Chlorophyceae</taxon>
        <taxon>CS clade</taxon>
        <taxon>Chlamydomonadales</taxon>
        <taxon>Haematococcaceae</taxon>
        <taxon>Haematococcus</taxon>
    </lineage>
</organism>
<comment type="caution">
    <text evidence="1">The sequence shown here is derived from an EMBL/GenBank/DDBJ whole genome shotgun (WGS) entry which is preliminary data.</text>
</comment>
<evidence type="ECO:0000313" key="2">
    <source>
        <dbReference type="Proteomes" id="UP000485058"/>
    </source>
</evidence>
<protein>
    <submittedName>
        <fullName evidence="1">Uncharacterized protein</fullName>
    </submittedName>
</protein>
<accession>A0A699ZAF4</accession>
<dbReference type="Proteomes" id="UP000485058">
    <property type="component" value="Unassembled WGS sequence"/>
</dbReference>
<sequence length="32" mass="3446">NGTPRQPLLVSQARARLVLDPELPQQASGTTM</sequence>
<reference evidence="1 2" key="1">
    <citation type="submission" date="2020-02" db="EMBL/GenBank/DDBJ databases">
        <title>Draft genome sequence of Haematococcus lacustris strain NIES-144.</title>
        <authorList>
            <person name="Morimoto D."/>
            <person name="Nakagawa S."/>
            <person name="Yoshida T."/>
            <person name="Sawayama S."/>
        </authorList>
    </citation>
    <scope>NUCLEOTIDE SEQUENCE [LARGE SCALE GENOMIC DNA]</scope>
    <source>
        <strain evidence="1 2">NIES-144</strain>
    </source>
</reference>